<reference evidence="3 4" key="1">
    <citation type="submission" date="2016-10" db="EMBL/GenBank/DDBJ databases">
        <title>The genome of Paramicrosporidium saccamoebae is the missing link in understanding Cryptomycota and Microsporidia evolution.</title>
        <authorList>
            <person name="Quandt C.A."/>
            <person name="Beaudet D."/>
            <person name="Corsaro D."/>
            <person name="Michel R."/>
            <person name="Corradi N."/>
            <person name="James T."/>
        </authorList>
    </citation>
    <scope>NUCLEOTIDE SEQUENCE [LARGE SCALE GENOMIC DNA]</scope>
    <source>
        <strain evidence="3 4">KSL3</strain>
    </source>
</reference>
<dbReference type="STRING" id="1246581.A0A2H9TGK5"/>
<dbReference type="GO" id="GO:0003689">
    <property type="term" value="F:DNA clamp loader activity"/>
    <property type="evidence" value="ECO:0007669"/>
    <property type="project" value="TreeGrafter"/>
</dbReference>
<dbReference type="InterPro" id="IPR050238">
    <property type="entry name" value="DNA_Rep/Repair_Clamp_Loader"/>
</dbReference>
<sequence length="635" mass="71173">MPAILAACCSIPLSEFFEAYQRLMSYPIRRRLSRFLTLPTIIIVGAAYLWVASLLGHQGSSIITFITLITLLTVDIRNSWCFTLVITGAVLLTLIILVLSVVAEVSALWKTFFARIFSPEGKELADRLLDILDRKVRQLTGTDIIDQIQRAAKIIGIDISTPELVIDEERVAYIFSLPKLLLKTGYTSDLLAYVQKHMTTDHVVRSFQAFLTTAFYALKLATRSADFLMQCATFVASTTYFVNQRKYIGSKIRESSRLAPMTMFLEDTKRSMVSLATTMVSRLLLETSCSYIIFRLCGSRSCTSLAIFCGILSIFPVIPPSTLAILPGIELLSRDKSITAVVLLTTHFVINLIFIPKASVPTFSKRDQGFALEQLGRSVGAPMQLGNVRQEIFIERKEPLKASEVTRKIKKYLKNQEASTLSPSVAVHLLQIRESSYFLTHNALKIDERSFQTPSGRKFDVTVISSNFHVEINPSDVGIYDRVVVQDIVKELAQTQQLDKSKRNFKGIDGANSDALVVVILDADKLSRDGQHGLRRTMEKYSSNLRIILCCTTSSRIIDPIKSRCFVVRIPAPTDIQVILNVQISYLQVESNLRKICTLQSLLVDDSVLQKISHSSAGNYRRAVLSLEEFSQRLQ</sequence>
<keyword evidence="2" id="KW-1133">Transmembrane helix</keyword>
<dbReference type="Proteomes" id="UP000240830">
    <property type="component" value="Unassembled WGS sequence"/>
</dbReference>
<name>A0A2H9TGK5_9FUNG</name>
<dbReference type="GO" id="GO:0005634">
    <property type="term" value="C:nucleus"/>
    <property type="evidence" value="ECO:0007669"/>
    <property type="project" value="TreeGrafter"/>
</dbReference>
<proteinExistence type="predicted"/>
<dbReference type="GO" id="GO:0005663">
    <property type="term" value="C:DNA replication factor C complex"/>
    <property type="evidence" value="ECO:0007669"/>
    <property type="project" value="TreeGrafter"/>
</dbReference>
<keyword evidence="4" id="KW-1185">Reference proteome</keyword>
<dbReference type="EMBL" id="MTSL01000205">
    <property type="protein sequence ID" value="PJF16845.1"/>
    <property type="molecule type" value="Genomic_DNA"/>
</dbReference>
<dbReference type="Gene3D" id="3.40.50.300">
    <property type="entry name" value="P-loop containing nucleotide triphosphate hydrolases"/>
    <property type="match status" value="1"/>
</dbReference>
<dbReference type="GO" id="GO:0006261">
    <property type="term" value="P:DNA-templated DNA replication"/>
    <property type="evidence" value="ECO:0007669"/>
    <property type="project" value="TreeGrafter"/>
</dbReference>
<dbReference type="GO" id="GO:0006281">
    <property type="term" value="P:DNA repair"/>
    <property type="evidence" value="ECO:0007669"/>
    <property type="project" value="TreeGrafter"/>
</dbReference>
<organism evidence="3 4">
    <name type="scientific">Paramicrosporidium saccamoebae</name>
    <dbReference type="NCBI Taxonomy" id="1246581"/>
    <lineage>
        <taxon>Eukaryota</taxon>
        <taxon>Fungi</taxon>
        <taxon>Fungi incertae sedis</taxon>
        <taxon>Cryptomycota</taxon>
        <taxon>Cryptomycota incertae sedis</taxon>
        <taxon>Paramicrosporidium</taxon>
    </lineage>
</organism>
<evidence type="ECO:0000313" key="3">
    <source>
        <dbReference type="EMBL" id="PJF16845.1"/>
    </source>
</evidence>
<keyword evidence="2" id="KW-0472">Membrane</keyword>
<feature type="transmembrane region" description="Helical" evidence="2">
    <location>
        <begin position="81"/>
        <end position="109"/>
    </location>
</feature>
<dbReference type="AlphaFoldDB" id="A0A2H9TGK5"/>
<dbReference type="PANTHER" id="PTHR11669">
    <property type="entry name" value="REPLICATION FACTOR C / DNA POLYMERASE III GAMMA-TAU SUBUNIT"/>
    <property type="match status" value="1"/>
</dbReference>
<evidence type="ECO:0000313" key="4">
    <source>
        <dbReference type="Proteomes" id="UP000240830"/>
    </source>
</evidence>
<dbReference type="SUPFAM" id="SSF52540">
    <property type="entry name" value="P-loop containing nucleoside triphosphate hydrolases"/>
    <property type="match status" value="1"/>
</dbReference>
<keyword evidence="2" id="KW-0812">Transmembrane</keyword>
<protein>
    <submittedName>
        <fullName evidence="3">Protein CBR-RFC-3</fullName>
    </submittedName>
</protein>
<dbReference type="Gene3D" id="1.10.8.60">
    <property type="match status" value="1"/>
</dbReference>
<feature type="transmembrane region" description="Helical" evidence="2">
    <location>
        <begin position="32"/>
        <end position="51"/>
    </location>
</feature>
<dbReference type="InterPro" id="IPR027417">
    <property type="entry name" value="P-loop_NTPase"/>
</dbReference>
<evidence type="ECO:0000256" key="2">
    <source>
        <dbReference type="SAM" id="Phobius"/>
    </source>
</evidence>
<comment type="caution">
    <text evidence="3">The sequence shown here is derived from an EMBL/GenBank/DDBJ whole genome shotgun (WGS) entry which is preliminary data.</text>
</comment>
<gene>
    <name evidence="3" type="ORF">PSACC_03358</name>
</gene>
<feature type="transmembrane region" description="Helical" evidence="2">
    <location>
        <begin position="57"/>
        <end position="74"/>
    </location>
</feature>
<accession>A0A2H9TGK5</accession>
<keyword evidence="1" id="KW-0235">DNA replication</keyword>
<dbReference type="Pfam" id="PF21960">
    <property type="entry name" value="RCF1-5-like_lid"/>
    <property type="match status" value="1"/>
</dbReference>
<evidence type="ECO:0000256" key="1">
    <source>
        <dbReference type="ARBA" id="ARBA00022705"/>
    </source>
</evidence>
<dbReference type="OrthoDB" id="761538at2759"/>
<dbReference type="PANTHER" id="PTHR11669:SF1">
    <property type="entry name" value="REPLICATION FACTOR C SUBUNIT 3"/>
    <property type="match status" value="1"/>
</dbReference>